<feature type="compositionally biased region" description="Polar residues" evidence="1">
    <location>
        <begin position="599"/>
        <end position="611"/>
    </location>
</feature>
<reference evidence="3 4" key="1">
    <citation type="journal article" date="2021" name="Elife">
        <title>Chloroplast acquisition without the gene transfer in kleptoplastic sea slugs, Plakobranchus ocellatus.</title>
        <authorList>
            <person name="Maeda T."/>
            <person name="Takahashi S."/>
            <person name="Yoshida T."/>
            <person name="Shimamura S."/>
            <person name="Takaki Y."/>
            <person name="Nagai Y."/>
            <person name="Toyoda A."/>
            <person name="Suzuki Y."/>
            <person name="Arimoto A."/>
            <person name="Ishii H."/>
            <person name="Satoh N."/>
            <person name="Nishiyama T."/>
            <person name="Hasebe M."/>
            <person name="Maruyama T."/>
            <person name="Minagawa J."/>
            <person name="Obokata J."/>
            <person name="Shigenobu S."/>
        </authorList>
    </citation>
    <scope>NUCLEOTIDE SEQUENCE [LARGE SCALE GENOMIC DNA]</scope>
</reference>
<feature type="compositionally biased region" description="Polar residues" evidence="1">
    <location>
        <begin position="1245"/>
        <end position="1259"/>
    </location>
</feature>
<feature type="region of interest" description="Disordered" evidence="1">
    <location>
        <begin position="645"/>
        <end position="665"/>
    </location>
</feature>
<feature type="region of interest" description="Disordered" evidence="1">
    <location>
        <begin position="524"/>
        <end position="554"/>
    </location>
</feature>
<evidence type="ECO:0000313" key="4">
    <source>
        <dbReference type="Proteomes" id="UP000735302"/>
    </source>
</evidence>
<feature type="compositionally biased region" description="Basic residues" evidence="1">
    <location>
        <begin position="524"/>
        <end position="534"/>
    </location>
</feature>
<feature type="compositionally biased region" description="Polar residues" evidence="1">
    <location>
        <begin position="746"/>
        <end position="756"/>
    </location>
</feature>
<feature type="compositionally biased region" description="Low complexity" evidence="1">
    <location>
        <begin position="228"/>
        <end position="252"/>
    </location>
</feature>
<name>A0AAV3YG48_9GAST</name>
<feature type="region of interest" description="Disordered" evidence="1">
    <location>
        <begin position="182"/>
        <end position="204"/>
    </location>
</feature>
<feature type="compositionally biased region" description="Low complexity" evidence="1">
    <location>
        <begin position="183"/>
        <end position="203"/>
    </location>
</feature>
<feature type="compositionally biased region" description="Low complexity" evidence="1">
    <location>
        <begin position="1235"/>
        <end position="1244"/>
    </location>
</feature>
<feature type="compositionally biased region" description="Low complexity" evidence="1">
    <location>
        <begin position="691"/>
        <end position="711"/>
    </location>
</feature>
<dbReference type="EMBL" id="BLXT01000945">
    <property type="protein sequence ID" value="GFN81704.1"/>
    <property type="molecule type" value="Genomic_DNA"/>
</dbReference>
<feature type="region of interest" description="Disordered" evidence="1">
    <location>
        <begin position="221"/>
        <end position="255"/>
    </location>
</feature>
<feature type="compositionally biased region" description="Low complexity" evidence="1">
    <location>
        <begin position="916"/>
        <end position="927"/>
    </location>
</feature>
<feature type="region of interest" description="Disordered" evidence="1">
    <location>
        <begin position="1235"/>
        <end position="1259"/>
    </location>
</feature>
<feature type="region of interest" description="Disordered" evidence="1">
    <location>
        <begin position="859"/>
        <end position="878"/>
    </location>
</feature>
<feature type="compositionally biased region" description="Polar residues" evidence="1">
    <location>
        <begin position="962"/>
        <end position="972"/>
    </location>
</feature>
<feature type="compositionally biased region" description="Polar residues" evidence="1">
    <location>
        <begin position="933"/>
        <end position="952"/>
    </location>
</feature>
<dbReference type="AlphaFoldDB" id="A0AAV3YG48"/>
<evidence type="ECO:0000256" key="2">
    <source>
        <dbReference type="SAM" id="Phobius"/>
    </source>
</evidence>
<keyword evidence="2" id="KW-0812">Transmembrane</keyword>
<feature type="compositionally biased region" description="Polar residues" evidence="1">
    <location>
        <begin position="1163"/>
        <end position="1175"/>
    </location>
</feature>
<keyword evidence="4" id="KW-1185">Reference proteome</keyword>
<evidence type="ECO:0000313" key="3">
    <source>
        <dbReference type="EMBL" id="GFN81704.1"/>
    </source>
</evidence>
<evidence type="ECO:0000256" key="1">
    <source>
        <dbReference type="SAM" id="MobiDB-lite"/>
    </source>
</evidence>
<keyword evidence="2" id="KW-0472">Membrane</keyword>
<feature type="compositionally biased region" description="Polar residues" evidence="1">
    <location>
        <begin position="712"/>
        <end position="723"/>
    </location>
</feature>
<feature type="compositionally biased region" description="Low complexity" evidence="1">
    <location>
        <begin position="1176"/>
        <end position="1195"/>
    </location>
</feature>
<dbReference type="Proteomes" id="UP000735302">
    <property type="component" value="Unassembled WGS sequence"/>
</dbReference>
<accession>A0AAV3YG48</accession>
<feature type="region of interest" description="Disordered" evidence="1">
    <location>
        <begin position="580"/>
        <end position="617"/>
    </location>
</feature>
<feature type="compositionally biased region" description="Polar residues" evidence="1">
    <location>
        <begin position="1116"/>
        <end position="1129"/>
    </location>
</feature>
<keyword evidence="2" id="KW-1133">Transmembrane helix</keyword>
<feature type="transmembrane region" description="Helical" evidence="2">
    <location>
        <begin position="142"/>
        <end position="163"/>
    </location>
</feature>
<comment type="caution">
    <text evidence="3">The sequence shown here is derived from an EMBL/GenBank/DDBJ whole genome shotgun (WGS) entry which is preliminary data.</text>
</comment>
<feature type="region of interest" description="Disordered" evidence="1">
    <location>
        <begin position="1106"/>
        <end position="1209"/>
    </location>
</feature>
<sequence>MPLFVSLAQPPHACFLLRSGQSNDVITVMTTERVPHARSAQSIEHDKVSKVMLSLPPTPLRQSTPTLRLSTSVKKSSEVAEFKLHSYNISNLTSTITTTKATTTSTTIAPKTTGTDSSGTGANTIGQEQLTKEFYRSYDPSTGLHTAAVLGSILVWLVLYVIYRTKVRRCLLKVKRRFEENRSLSSSSLNTNNNTNWNNKNNNGIEERHILGDEDLYACTSDGGQGSSGKKPSQQQDFSDTVSNSGTNTGTNPTMVRSAFINPSIVIETSPTDSLPLSPGAYNTTSPNGCLAQACSGRMRDNDEPCCYGDGQDGTVFTFPCLDRGCQDQLDQHCYDDQIPRTATSPCQEILCLKQKNLRDRCEDHHHRHCHHHHHQDEMYLQTCPQQLPKSILDIPSATARWVQNVPMAMRSFQDLSGNTGGFGGLGFGGLYPLGPMGPVYKPCSCPMVCPLEPQQPLQPLQQNTWNNNSMPVLPHTASHGLPGGDGTFDIRMWEGSPNAMDVLRRRNENAYNIMDILNMKRKKIKRRKERRKKSYCEGSSPYARRSSNRDNTLMKNDIYLDQRRRHTMCVADVERVHTNTNDEQDPKASMSVKGKVPSNLTISLPNPSNPTHKENSISRCIADLSNRHSPVPLPVTPTVTIQNSCGPSYHHRRHTSIASVSSSSSDLMVLPVPLPVASSQPVTPPPRVPSPRLMASPHRIPSSPSRLSLSATRGKTSASSRVPSPHLLHPASEAGSKGKRRSRSTSPGPNRSCRSTPCLKEPEAEEAALISPSSSHGSRENQDSSRVCSSSLSHRRDSAFVHGRCSFKLTRPRKSSSSSSKQSGSEKNYTLPRSGSGLSGTSRPRGCSGQRFHCSPSEGHLPSIASQGASPVPDRPDQSFFHPGIYCQRRCLSDLHSQINTDLSPSSPVHFDQGSCSLSPTSSLPSSKHRCSQLQHQRSISATEMMTSSSRPGRDEGGASPTWSNPSTRTSQGGGASSYSHSPSPHLLQVPDIPPAMRPITPDNTVNIYNNNKNYNSRRQQENQTRFQLHHCPEQYHSNYGISNITLPTSMGHSVLSESNLAYYKSQLFFDDGSNDTVEKLGADTLPGRRNSTFSYSTGKMNPSLCDGTRGDSGTGQCSSNTITTLRPSSSFGSSSSYGSSLHPHHHHPSHHHHSCCHHRQQNPVSFEQEQNCQPESDPLSPLSPLAAPSCSSPKGHRPGQNSMSLLSPIDNRNVKLCAERLTASAQNVNSSNLNTVSTSQQNINTPLSSSHVMETKL</sequence>
<feature type="compositionally biased region" description="Low complexity" evidence="1">
    <location>
        <begin position="978"/>
        <end position="989"/>
    </location>
</feature>
<organism evidence="3 4">
    <name type="scientific">Plakobranchus ocellatus</name>
    <dbReference type="NCBI Taxonomy" id="259542"/>
    <lineage>
        <taxon>Eukaryota</taxon>
        <taxon>Metazoa</taxon>
        <taxon>Spiralia</taxon>
        <taxon>Lophotrochozoa</taxon>
        <taxon>Mollusca</taxon>
        <taxon>Gastropoda</taxon>
        <taxon>Heterobranchia</taxon>
        <taxon>Euthyneura</taxon>
        <taxon>Panpulmonata</taxon>
        <taxon>Sacoglossa</taxon>
        <taxon>Placobranchoidea</taxon>
        <taxon>Plakobranchidae</taxon>
        <taxon>Plakobranchus</taxon>
    </lineage>
</organism>
<feature type="compositionally biased region" description="Basic residues" evidence="1">
    <location>
        <begin position="1144"/>
        <end position="1162"/>
    </location>
</feature>
<protein>
    <submittedName>
        <fullName evidence="3">Uncharacterized protein</fullName>
    </submittedName>
</protein>
<proteinExistence type="predicted"/>
<feature type="region of interest" description="Disordered" evidence="1">
    <location>
        <begin position="907"/>
        <end position="995"/>
    </location>
</feature>
<feature type="region of interest" description="Disordered" evidence="1">
    <location>
        <begin position="811"/>
        <end position="854"/>
    </location>
</feature>
<gene>
    <name evidence="3" type="ORF">PoB_000821000</name>
</gene>
<feature type="compositionally biased region" description="Low complexity" evidence="1">
    <location>
        <begin position="1130"/>
        <end position="1143"/>
    </location>
</feature>
<feature type="compositionally biased region" description="Low complexity" evidence="1">
    <location>
        <begin position="816"/>
        <end position="828"/>
    </location>
</feature>
<feature type="region of interest" description="Disordered" evidence="1">
    <location>
        <begin position="677"/>
        <end position="794"/>
    </location>
</feature>